<name>A0ACB5U7Y8_AMBMO</name>
<comment type="caution">
    <text evidence="1">The sequence shown here is derived from an EMBL/GenBank/DDBJ whole genome shotgun (WGS) entry which is preliminary data.</text>
</comment>
<keyword evidence="2" id="KW-1185">Reference proteome</keyword>
<gene>
    <name evidence="1" type="ORF">Amon02_001180800</name>
</gene>
<dbReference type="EMBL" id="BSXS01013069">
    <property type="protein sequence ID" value="GMF03503.1"/>
    <property type="molecule type" value="Genomic_DNA"/>
</dbReference>
<organism evidence="1 2">
    <name type="scientific">Ambrosiozyma monospora</name>
    <name type="common">Yeast</name>
    <name type="synonym">Endomycopsis monosporus</name>
    <dbReference type="NCBI Taxonomy" id="43982"/>
    <lineage>
        <taxon>Eukaryota</taxon>
        <taxon>Fungi</taxon>
        <taxon>Dikarya</taxon>
        <taxon>Ascomycota</taxon>
        <taxon>Saccharomycotina</taxon>
        <taxon>Pichiomycetes</taxon>
        <taxon>Pichiales</taxon>
        <taxon>Pichiaceae</taxon>
        <taxon>Ambrosiozyma</taxon>
    </lineage>
</organism>
<protein>
    <submittedName>
        <fullName evidence="1">Unnamed protein product</fullName>
    </submittedName>
</protein>
<evidence type="ECO:0000313" key="2">
    <source>
        <dbReference type="Proteomes" id="UP001165064"/>
    </source>
</evidence>
<proteinExistence type="predicted"/>
<evidence type="ECO:0000313" key="1">
    <source>
        <dbReference type="EMBL" id="GMF03503.1"/>
    </source>
</evidence>
<reference evidence="1" key="1">
    <citation type="submission" date="2023-04" db="EMBL/GenBank/DDBJ databases">
        <title>Ambrosiozyma monospora NBRC 10751.</title>
        <authorList>
            <person name="Ichikawa N."/>
            <person name="Sato H."/>
            <person name="Tonouchi N."/>
        </authorList>
    </citation>
    <scope>NUCLEOTIDE SEQUENCE</scope>
    <source>
        <strain evidence="1">NBRC 10751</strain>
    </source>
</reference>
<accession>A0ACB5U7Y8</accession>
<dbReference type="Proteomes" id="UP001165064">
    <property type="component" value="Unassembled WGS sequence"/>
</dbReference>
<sequence length="160" mass="17144">MISLSVSAFGIPVDIVVDVDTEEAEDPLADVVLVDDVEGVLADVVFVAVVDDEEFKPAKFDKNNGGTGNLTFDELEPPFIETGGFEEFSCKEVDPKGCNSFKASPVDVEPACKFSKDEVSNIGLSKTPPLPALAPVIEFTEKGSCNFNNLISDSAHFVRV</sequence>